<dbReference type="OrthoDB" id="288942at2759"/>
<dbReference type="AlphaFoldDB" id="A0A401GC49"/>
<dbReference type="Gene3D" id="6.10.250.550">
    <property type="match status" value="1"/>
</dbReference>
<dbReference type="GO" id="GO:0002196">
    <property type="term" value="F:Ser-tRNA(Ala) deacylase activity"/>
    <property type="evidence" value="ECO:0007669"/>
    <property type="project" value="TreeGrafter"/>
</dbReference>
<gene>
    <name evidence="5" type="ORF">SCP_0209690</name>
</gene>
<dbReference type="PANTHER" id="PTHR43462:SF1">
    <property type="entry name" value="ALANYL-TRNA EDITING PROTEIN AARSD1"/>
    <property type="match status" value="1"/>
</dbReference>
<dbReference type="Gene3D" id="2.40.30.130">
    <property type="match status" value="1"/>
</dbReference>
<dbReference type="GO" id="GO:0000166">
    <property type="term" value="F:nucleotide binding"/>
    <property type="evidence" value="ECO:0007669"/>
    <property type="project" value="InterPro"/>
</dbReference>
<dbReference type="GO" id="GO:0046872">
    <property type="term" value="F:metal ion binding"/>
    <property type="evidence" value="ECO:0007669"/>
    <property type="project" value="UniProtKB-KW"/>
</dbReference>
<organism evidence="5 6">
    <name type="scientific">Sparassis crispa</name>
    <dbReference type="NCBI Taxonomy" id="139825"/>
    <lineage>
        <taxon>Eukaryota</taxon>
        <taxon>Fungi</taxon>
        <taxon>Dikarya</taxon>
        <taxon>Basidiomycota</taxon>
        <taxon>Agaricomycotina</taxon>
        <taxon>Agaricomycetes</taxon>
        <taxon>Polyporales</taxon>
        <taxon>Sparassidaceae</taxon>
        <taxon>Sparassis</taxon>
    </lineage>
</organism>
<keyword evidence="1" id="KW-0479">Metal-binding</keyword>
<reference evidence="5 6" key="1">
    <citation type="journal article" date="2018" name="Sci. Rep.">
        <title>Genome sequence of the cauliflower mushroom Sparassis crispa (Hanabiratake) and its association with beneficial usage.</title>
        <authorList>
            <person name="Kiyama R."/>
            <person name="Furutani Y."/>
            <person name="Kawaguchi K."/>
            <person name="Nakanishi T."/>
        </authorList>
    </citation>
    <scope>NUCLEOTIDE SEQUENCE [LARGE SCALE GENOMIC DNA]</scope>
</reference>
<evidence type="ECO:0000256" key="1">
    <source>
        <dbReference type="ARBA" id="ARBA00022723"/>
    </source>
</evidence>
<dbReference type="InterPro" id="IPR051335">
    <property type="entry name" value="Alanyl-tRNA_Editing_Enzymes"/>
</dbReference>
<evidence type="ECO:0000313" key="5">
    <source>
        <dbReference type="EMBL" id="GBE79768.1"/>
    </source>
</evidence>
<dbReference type="RefSeq" id="XP_027610681.1">
    <property type="nucleotide sequence ID" value="XM_027754880.1"/>
</dbReference>
<dbReference type="SUPFAM" id="SSF50447">
    <property type="entry name" value="Translation proteins"/>
    <property type="match status" value="1"/>
</dbReference>
<comment type="caution">
    <text evidence="5">The sequence shown here is derived from an EMBL/GenBank/DDBJ whole genome shotgun (WGS) entry which is preliminary data.</text>
</comment>
<accession>A0A401GC49</accession>
<name>A0A401GC49_9APHY</name>
<dbReference type="SUPFAM" id="SSF55186">
    <property type="entry name" value="ThrRS/AlaRS common domain"/>
    <property type="match status" value="1"/>
</dbReference>
<feature type="coiled-coil region" evidence="3">
    <location>
        <begin position="426"/>
        <end position="453"/>
    </location>
</feature>
<keyword evidence="2" id="KW-0862">Zinc</keyword>
<dbReference type="Proteomes" id="UP000287166">
    <property type="component" value="Unassembled WGS sequence"/>
</dbReference>
<dbReference type="GeneID" id="38776685"/>
<dbReference type="STRING" id="139825.A0A401GC49"/>
<feature type="compositionally biased region" description="Basic and acidic residues" evidence="4">
    <location>
        <begin position="36"/>
        <end position="59"/>
    </location>
</feature>
<sequence length="578" mass="62652">MRSGEESQVAIVAQWSRSRLARDGDTDVRSASPLDDLARSDRRQPIHQSAEKQRAGQVHTERAITNRLPASSRLQMAASAVLLLPVTPPTYHRIVSQTLSIPSDPQIPIPVGLLACQRDPLLRELPTTVISCTLSQSPAIPSNGRKSKKGKASPVPSQPLLEVVLHDTIIFPEGGGQPSDIGILTSPDGEEWNVIEAKRHGGHAVHYIRAHDQDGQGAIRAFLPGAKVGVALGEEGFKRRLDHMSMHTSQHLLSALLERRLNLPTLSWSLTAFPTPSYVEIPRSMSAEEIASIQDEANRLAFEGRSVHIEVEELNPEKVPEVAKLQSGRNVGKALPADYTGGVKRTVIIDGVDRNPCCGTHLPTLHNLQLFLLPHTDALSRSSTTSARLYFLAGPRLITHLVSTHALLTSTSATLSCGAPQVPERVEQVVEERKRAVKRVEDVETELADAIAKELVNQSLIKDDREILLHRHRTDDSSNALGLLSAISTAFVNEITSTPDSPPFLVVLASSPSSQTTSSTSVVLIFGSDDKRVKEVGEGLKAKLDMRGGGKGTRWSGKFTGVWREGREGASVAEVLNA</sequence>
<evidence type="ECO:0000313" key="6">
    <source>
        <dbReference type="Proteomes" id="UP000287166"/>
    </source>
</evidence>
<evidence type="ECO:0000256" key="4">
    <source>
        <dbReference type="SAM" id="MobiDB-lite"/>
    </source>
</evidence>
<feature type="region of interest" description="Disordered" evidence="4">
    <location>
        <begin position="15"/>
        <end position="59"/>
    </location>
</feature>
<keyword evidence="3" id="KW-0175">Coiled coil</keyword>
<dbReference type="InterPro" id="IPR009000">
    <property type="entry name" value="Transl_B-barrel_sf"/>
</dbReference>
<keyword evidence="6" id="KW-1185">Reference proteome</keyword>
<dbReference type="InParanoid" id="A0A401GC49"/>
<dbReference type="PANTHER" id="PTHR43462">
    <property type="entry name" value="ALANYL-TRNA EDITING PROTEIN"/>
    <property type="match status" value="1"/>
</dbReference>
<dbReference type="Gene3D" id="3.30.980.10">
    <property type="entry name" value="Threonyl-trna Synthetase, Chain A, domain 2"/>
    <property type="match status" value="1"/>
</dbReference>
<proteinExistence type="predicted"/>
<evidence type="ECO:0000256" key="2">
    <source>
        <dbReference type="ARBA" id="ARBA00022833"/>
    </source>
</evidence>
<evidence type="ECO:0000256" key="3">
    <source>
        <dbReference type="SAM" id="Coils"/>
    </source>
</evidence>
<protein>
    <submittedName>
        <fullName evidence="5">Alanyl-tRNA editing protein</fullName>
    </submittedName>
</protein>
<dbReference type="EMBL" id="BFAD01000002">
    <property type="protein sequence ID" value="GBE79768.1"/>
    <property type="molecule type" value="Genomic_DNA"/>
</dbReference>
<dbReference type="InterPro" id="IPR018163">
    <property type="entry name" value="Thr/Ala-tRNA-synth_IIc_edit"/>
</dbReference>